<dbReference type="EMBL" id="JAULSW010000005">
    <property type="protein sequence ID" value="KAK3381310.1"/>
    <property type="molecule type" value="Genomic_DNA"/>
</dbReference>
<accession>A0AAE0TVW5</accession>
<dbReference type="AlphaFoldDB" id="A0AAE0TVW5"/>
<reference evidence="1" key="1">
    <citation type="journal article" date="2023" name="Mol. Phylogenet. Evol.">
        <title>Genome-scale phylogeny and comparative genomics of the fungal order Sordariales.</title>
        <authorList>
            <person name="Hensen N."/>
            <person name="Bonometti L."/>
            <person name="Westerberg I."/>
            <person name="Brannstrom I.O."/>
            <person name="Guillou S."/>
            <person name="Cros-Aarteil S."/>
            <person name="Calhoun S."/>
            <person name="Haridas S."/>
            <person name="Kuo A."/>
            <person name="Mondo S."/>
            <person name="Pangilinan J."/>
            <person name="Riley R."/>
            <person name="LaButti K."/>
            <person name="Andreopoulos B."/>
            <person name="Lipzen A."/>
            <person name="Chen C."/>
            <person name="Yan M."/>
            <person name="Daum C."/>
            <person name="Ng V."/>
            <person name="Clum A."/>
            <person name="Steindorff A."/>
            <person name="Ohm R.A."/>
            <person name="Martin F."/>
            <person name="Silar P."/>
            <person name="Natvig D.O."/>
            <person name="Lalanne C."/>
            <person name="Gautier V."/>
            <person name="Ament-Velasquez S.L."/>
            <person name="Kruys A."/>
            <person name="Hutchinson M.I."/>
            <person name="Powell A.J."/>
            <person name="Barry K."/>
            <person name="Miller A.N."/>
            <person name="Grigoriev I.V."/>
            <person name="Debuchy R."/>
            <person name="Gladieux P."/>
            <person name="Hiltunen Thoren M."/>
            <person name="Johannesson H."/>
        </authorList>
    </citation>
    <scope>NUCLEOTIDE SEQUENCE</scope>
    <source>
        <strain evidence="1">CBS 232.78</strain>
    </source>
</reference>
<evidence type="ECO:0000313" key="2">
    <source>
        <dbReference type="Proteomes" id="UP001285441"/>
    </source>
</evidence>
<name>A0AAE0TVW5_9PEZI</name>
<sequence length="168" mass="19620">MYLSLRGRKYGKLISKSRQRQRPDRPLQPARHFCRRLSTLFLFLSFFPLYEEVASTFDDQSCHTVVTKRMEEREGKWDGQAGPVPEQKDAFFYFCLSAASTAMTKQKQKGGDEKEDPQISRVQPRFLFPHEIILRNIKSCPCHSFHLVPLHSAYRWPEGTKEKQPQVG</sequence>
<evidence type="ECO:0000313" key="1">
    <source>
        <dbReference type="EMBL" id="KAK3381310.1"/>
    </source>
</evidence>
<organism evidence="1 2">
    <name type="scientific">Podospora didyma</name>
    <dbReference type="NCBI Taxonomy" id="330526"/>
    <lineage>
        <taxon>Eukaryota</taxon>
        <taxon>Fungi</taxon>
        <taxon>Dikarya</taxon>
        <taxon>Ascomycota</taxon>
        <taxon>Pezizomycotina</taxon>
        <taxon>Sordariomycetes</taxon>
        <taxon>Sordariomycetidae</taxon>
        <taxon>Sordariales</taxon>
        <taxon>Podosporaceae</taxon>
        <taxon>Podospora</taxon>
    </lineage>
</organism>
<proteinExistence type="predicted"/>
<reference evidence="1" key="2">
    <citation type="submission" date="2023-06" db="EMBL/GenBank/DDBJ databases">
        <authorList>
            <consortium name="Lawrence Berkeley National Laboratory"/>
            <person name="Haridas S."/>
            <person name="Hensen N."/>
            <person name="Bonometti L."/>
            <person name="Westerberg I."/>
            <person name="Brannstrom I.O."/>
            <person name="Guillou S."/>
            <person name="Cros-Aarteil S."/>
            <person name="Calhoun S."/>
            <person name="Kuo A."/>
            <person name="Mondo S."/>
            <person name="Pangilinan J."/>
            <person name="Riley R."/>
            <person name="LaButti K."/>
            <person name="Andreopoulos B."/>
            <person name="Lipzen A."/>
            <person name="Chen C."/>
            <person name="Yanf M."/>
            <person name="Daum C."/>
            <person name="Ng V."/>
            <person name="Clum A."/>
            <person name="Steindorff A."/>
            <person name="Ohm R."/>
            <person name="Martin F."/>
            <person name="Silar P."/>
            <person name="Natvig D."/>
            <person name="Lalanne C."/>
            <person name="Gautier V."/>
            <person name="Ament-velasquez S.L."/>
            <person name="Kruys A."/>
            <person name="Hutchinson M.I."/>
            <person name="Powell A.J."/>
            <person name="Barry K."/>
            <person name="Miller A.N."/>
            <person name="Grigoriev I.V."/>
            <person name="Debuchy R."/>
            <person name="Gladieux P."/>
            <person name="Thoren M.H."/>
            <person name="Johannesson H."/>
        </authorList>
    </citation>
    <scope>NUCLEOTIDE SEQUENCE</scope>
    <source>
        <strain evidence="1">CBS 232.78</strain>
    </source>
</reference>
<keyword evidence="2" id="KW-1185">Reference proteome</keyword>
<gene>
    <name evidence="1" type="ORF">B0H63DRAFT_475327</name>
</gene>
<comment type="caution">
    <text evidence="1">The sequence shown here is derived from an EMBL/GenBank/DDBJ whole genome shotgun (WGS) entry which is preliminary data.</text>
</comment>
<dbReference type="Proteomes" id="UP001285441">
    <property type="component" value="Unassembled WGS sequence"/>
</dbReference>
<protein>
    <submittedName>
        <fullName evidence="1">Uncharacterized protein</fullName>
    </submittedName>
</protein>